<feature type="transmembrane region" description="Helical" evidence="1">
    <location>
        <begin position="108"/>
        <end position="129"/>
    </location>
</feature>
<feature type="transmembrane region" description="Helical" evidence="1">
    <location>
        <begin position="6"/>
        <end position="22"/>
    </location>
</feature>
<feature type="transmembrane region" description="Helical" evidence="1">
    <location>
        <begin position="77"/>
        <end position="96"/>
    </location>
</feature>
<accession>J2KFD5</accession>
<proteinExistence type="predicted"/>
<dbReference type="Proteomes" id="UP000007509">
    <property type="component" value="Unassembled WGS sequence"/>
</dbReference>
<evidence type="ECO:0000313" key="3">
    <source>
        <dbReference type="Proteomes" id="UP000007509"/>
    </source>
</evidence>
<reference evidence="2 3" key="1">
    <citation type="journal article" date="2012" name="J. Bacteriol.">
        <title>Twenty-one genome sequences from Pseudomonas species and 19 genome sequences from diverse bacteria isolated from the rhizosphere and endosphere of Populus deltoides.</title>
        <authorList>
            <person name="Brown S.D."/>
            <person name="Utturkar S.M."/>
            <person name="Klingeman D.M."/>
            <person name="Johnson C.M."/>
            <person name="Martin S.L."/>
            <person name="Land M.L."/>
            <person name="Lu T.Y."/>
            <person name="Schadt C.W."/>
            <person name="Doktycz M.J."/>
            <person name="Pelletier D.A."/>
        </authorList>
    </citation>
    <scope>NUCLEOTIDE SEQUENCE [LARGE SCALE GENOMIC DNA]</scope>
    <source>
        <strain evidence="2 3">CF314</strain>
    </source>
</reference>
<dbReference type="OrthoDB" id="670562at2"/>
<feature type="transmembrane region" description="Helical" evidence="1">
    <location>
        <begin position="43"/>
        <end position="65"/>
    </location>
</feature>
<comment type="caution">
    <text evidence="2">The sequence shown here is derived from an EMBL/GenBank/DDBJ whole genome shotgun (WGS) entry which is preliminary data.</text>
</comment>
<keyword evidence="1" id="KW-0812">Transmembrane</keyword>
<dbReference type="RefSeq" id="WP_007843501.1">
    <property type="nucleotide sequence ID" value="NZ_AKJY01000035.1"/>
</dbReference>
<dbReference type="EMBL" id="AKJY01000035">
    <property type="protein sequence ID" value="EJL71853.1"/>
    <property type="molecule type" value="Genomic_DNA"/>
</dbReference>
<dbReference type="PATRIC" id="fig|1144316.3.peg.2203"/>
<dbReference type="AlphaFoldDB" id="J2KFD5"/>
<protein>
    <submittedName>
        <fullName evidence="2">Uncharacterized protein</fullName>
    </submittedName>
</protein>
<evidence type="ECO:0000313" key="2">
    <source>
        <dbReference type="EMBL" id="EJL71853.1"/>
    </source>
</evidence>
<sequence length="131" mass="15423">MELHLKITGGLLIILALVHIIFPKYFNWEKELRSLSLINRQMMIVHTIFIALTVFLMGLLCITSSNELTETSLGKKISLGLGIFWTIRLIVQFFGYSSELWKGKTFETVMHLFFSFLWLYISTVFWMIYFK</sequence>
<keyword evidence="1" id="KW-0472">Membrane</keyword>
<keyword evidence="3" id="KW-1185">Reference proteome</keyword>
<gene>
    <name evidence="2" type="ORF">PMI13_02190</name>
</gene>
<keyword evidence="1" id="KW-1133">Transmembrane helix</keyword>
<organism evidence="2 3">
    <name type="scientific">Chryseobacterium populi</name>
    <dbReference type="NCBI Taxonomy" id="1144316"/>
    <lineage>
        <taxon>Bacteria</taxon>
        <taxon>Pseudomonadati</taxon>
        <taxon>Bacteroidota</taxon>
        <taxon>Flavobacteriia</taxon>
        <taxon>Flavobacteriales</taxon>
        <taxon>Weeksellaceae</taxon>
        <taxon>Chryseobacterium group</taxon>
        <taxon>Chryseobacterium</taxon>
    </lineage>
</organism>
<name>J2KFD5_9FLAO</name>
<evidence type="ECO:0000256" key="1">
    <source>
        <dbReference type="SAM" id="Phobius"/>
    </source>
</evidence>